<accession>A0ABW4YMI3</accession>
<feature type="region of interest" description="Disordered" evidence="1">
    <location>
        <begin position="37"/>
        <end position="108"/>
    </location>
</feature>
<dbReference type="Proteomes" id="UP001597362">
    <property type="component" value="Unassembled WGS sequence"/>
</dbReference>
<dbReference type="EMBL" id="JBHUHO010000032">
    <property type="protein sequence ID" value="MFD2116802.1"/>
    <property type="molecule type" value="Genomic_DNA"/>
</dbReference>
<protein>
    <recommendedName>
        <fullName evidence="4">RNA polymerase subunit sigma</fullName>
    </recommendedName>
</protein>
<comment type="caution">
    <text evidence="2">The sequence shown here is derived from an EMBL/GenBank/DDBJ whole genome shotgun (WGS) entry which is preliminary data.</text>
</comment>
<feature type="compositionally biased region" description="Basic and acidic residues" evidence="1">
    <location>
        <begin position="43"/>
        <end position="88"/>
    </location>
</feature>
<keyword evidence="3" id="KW-1185">Reference proteome</keyword>
<reference evidence="3" key="1">
    <citation type="journal article" date="2019" name="Int. J. Syst. Evol. Microbiol.">
        <title>The Global Catalogue of Microorganisms (GCM) 10K type strain sequencing project: providing services to taxonomists for standard genome sequencing and annotation.</title>
        <authorList>
            <consortium name="The Broad Institute Genomics Platform"/>
            <consortium name="The Broad Institute Genome Sequencing Center for Infectious Disease"/>
            <person name="Wu L."/>
            <person name="Ma J."/>
        </authorList>
    </citation>
    <scope>NUCLEOTIDE SEQUENCE [LARGE SCALE GENOMIC DNA]</scope>
    <source>
        <strain evidence="3">GH52</strain>
    </source>
</reference>
<organism evidence="2 3">
    <name type="scientific">Paenibacillus yanchengensis</name>
    <dbReference type="NCBI Taxonomy" id="2035833"/>
    <lineage>
        <taxon>Bacteria</taxon>
        <taxon>Bacillati</taxon>
        <taxon>Bacillota</taxon>
        <taxon>Bacilli</taxon>
        <taxon>Bacillales</taxon>
        <taxon>Paenibacillaceae</taxon>
        <taxon>Paenibacillus</taxon>
    </lineage>
</organism>
<name>A0ABW4YMI3_9BACL</name>
<evidence type="ECO:0008006" key="4">
    <source>
        <dbReference type="Google" id="ProtNLM"/>
    </source>
</evidence>
<dbReference type="RefSeq" id="WP_377773348.1">
    <property type="nucleotide sequence ID" value="NZ_JBHUHO010000032.1"/>
</dbReference>
<evidence type="ECO:0000313" key="3">
    <source>
        <dbReference type="Proteomes" id="UP001597362"/>
    </source>
</evidence>
<evidence type="ECO:0000256" key="1">
    <source>
        <dbReference type="SAM" id="MobiDB-lite"/>
    </source>
</evidence>
<gene>
    <name evidence="2" type="ORF">ACFSJH_13830</name>
</gene>
<evidence type="ECO:0000313" key="2">
    <source>
        <dbReference type="EMBL" id="MFD2116802.1"/>
    </source>
</evidence>
<sequence length="108" mass="12206">MSFKPLDMQMSVPRTQDVSILKSQAAQKPIVDQNALAQQSIQETEKMRTESSKLEKSAKMTIKEQAREQKGQQDKQSDQEVVEVDAKKSQTVSDPIHPYKGHHVDISL</sequence>
<proteinExistence type="predicted"/>